<comment type="subcellular location">
    <subcellularLocation>
        <location evidence="1">Mitochondrion</location>
    </subcellularLocation>
</comment>
<dbReference type="InterPro" id="IPR031568">
    <property type="entry name" value="Pet117"/>
</dbReference>
<comment type="similarity">
    <text evidence="2">Belongs to the PET117 family.</text>
</comment>
<evidence type="ECO:0000313" key="7">
    <source>
        <dbReference type="Proteomes" id="UP001200034"/>
    </source>
</evidence>
<dbReference type="GO" id="GO:0033617">
    <property type="term" value="P:mitochondrial respiratory chain complex IV assembly"/>
    <property type="evidence" value="ECO:0007669"/>
    <property type="project" value="TreeGrafter"/>
</dbReference>
<dbReference type="EMBL" id="JAJJHW010001127">
    <property type="protein sequence ID" value="KAH8377308.1"/>
    <property type="molecule type" value="Genomic_DNA"/>
</dbReference>
<sequence>MSLPAKITLGIAVTISSAIIGYVHYKQSEDRLKLHQGVIRDVEQQQRRKHENTYALQKQIDMTKELKTMDTRSDDKRLDSIVVQPPE</sequence>
<keyword evidence="3" id="KW-0809">Transit peptide</keyword>
<organism evidence="6 7">
    <name type="scientific">Drosophila rubida</name>
    <dbReference type="NCBI Taxonomy" id="30044"/>
    <lineage>
        <taxon>Eukaryota</taxon>
        <taxon>Metazoa</taxon>
        <taxon>Ecdysozoa</taxon>
        <taxon>Arthropoda</taxon>
        <taxon>Hexapoda</taxon>
        <taxon>Insecta</taxon>
        <taxon>Pterygota</taxon>
        <taxon>Neoptera</taxon>
        <taxon>Endopterygota</taxon>
        <taxon>Diptera</taxon>
        <taxon>Brachycera</taxon>
        <taxon>Muscomorpha</taxon>
        <taxon>Ephydroidea</taxon>
        <taxon>Drosophilidae</taxon>
        <taxon>Drosophila</taxon>
    </lineage>
</organism>
<dbReference type="GO" id="GO:0005739">
    <property type="term" value="C:mitochondrion"/>
    <property type="evidence" value="ECO:0007669"/>
    <property type="project" value="UniProtKB-SubCell"/>
</dbReference>
<dbReference type="AlphaFoldDB" id="A0AAD4K4I6"/>
<dbReference type="Pfam" id="PF15786">
    <property type="entry name" value="PET117"/>
    <property type="match status" value="1"/>
</dbReference>
<evidence type="ECO:0008006" key="8">
    <source>
        <dbReference type="Google" id="ProtNLM"/>
    </source>
</evidence>
<accession>A0AAD4K4I6</accession>
<keyword evidence="4" id="KW-0496">Mitochondrion</keyword>
<proteinExistence type="inferred from homology"/>
<evidence type="ECO:0000256" key="4">
    <source>
        <dbReference type="ARBA" id="ARBA00023128"/>
    </source>
</evidence>
<evidence type="ECO:0000313" key="6">
    <source>
        <dbReference type="EMBL" id="KAH8377308.1"/>
    </source>
</evidence>
<evidence type="ECO:0000256" key="1">
    <source>
        <dbReference type="ARBA" id="ARBA00004173"/>
    </source>
</evidence>
<evidence type="ECO:0000256" key="5">
    <source>
        <dbReference type="SAM" id="MobiDB-lite"/>
    </source>
</evidence>
<comment type="caution">
    <text evidence="6">The sequence shown here is derived from an EMBL/GenBank/DDBJ whole genome shotgun (WGS) entry which is preliminary data.</text>
</comment>
<dbReference type="PANTHER" id="PTHR28163:SF1">
    <property type="entry name" value="PROTEIN PET117 HOMOLOG, MITOCHONDRIAL"/>
    <property type="match status" value="1"/>
</dbReference>
<gene>
    <name evidence="6" type="ORF">KR093_004783</name>
</gene>
<evidence type="ECO:0000256" key="2">
    <source>
        <dbReference type="ARBA" id="ARBA00008197"/>
    </source>
</evidence>
<name>A0AAD4K4I6_9MUSC</name>
<reference evidence="6" key="1">
    <citation type="journal article" date="2021" name="Mol. Ecol. Resour.">
        <title>Phylogenomic analyses of the genus Drosophila reveals genomic signals of climate adaptation.</title>
        <authorList>
            <person name="Li F."/>
            <person name="Rane R.V."/>
            <person name="Luria V."/>
            <person name="Xiong Z."/>
            <person name="Chen J."/>
            <person name="Li Z."/>
            <person name="Catullo R.A."/>
            <person name="Griffin P.C."/>
            <person name="Schiffer M."/>
            <person name="Pearce S."/>
            <person name="Lee S.F."/>
            <person name="McElroy K."/>
            <person name="Stocker A."/>
            <person name="Shirriffs J."/>
            <person name="Cockerell F."/>
            <person name="Coppin C."/>
            <person name="Sgro C.M."/>
            <person name="Karger A."/>
            <person name="Cain J.W."/>
            <person name="Weber J.A."/>
            <person name="Santpere G."/>
            <person name="Kirschner M.W."/>
            <person name="Hoffmann A.A."/>
            <person name="Oakeshott J.G."/>
            <person name="Zhang G."/>
        </authorList>
    </citation>
    <scope>NUCLEOTIDE SEQUENCE</scope>
    <source>
        <strain evidence="6">BGI-SZ-2011g</strain>
    </source>
</reference>
<dbReference type="Proteomes" id="UP001200034">
    <property type="component" value="Unassembled WGS sequence"/>
</dbReference>
<feature type="region of interest" description="Disordered" evidence="5">
    <location>
        <begin position="68"/>
        <end position="87"/>
    </location>
</feature>
<feature type="compositionally biased region" description="Basic and acidic residues" evidence="5">
    <location>
        <begin position="68"/>
        <end position="79"/>
    </location>
</feature>
<protein>
    <recommendedName>
        <fullName evidence="8">Protein PET117 homolog, mitochondrial</fullName>
    </recommendedName>
</protein>
<evidence type="ECO:0000256" key="3">
    <source>
        <dbReference type="ARBA" id="ARBA00022946"/>
    </source>
</evidence>
<dbReference type="PANTHER" id="PTHR28163">
    <property type="entry name" value="PROTEIN PET117 HOMOLOG, MITOCHONDRIAL"/>
    <property type="match status" value="1"/>
</dbReference>
<keyword evidence="7" id="KW-1185">Reference proteome</keyword>